<keyword evidence="2" id="KW-0479">Metal-binding</keyword>
<dbReference type="InterPro" id="IPR003785">
    <property type="entry name" value="Creatininase/forma_Hydrolase"/>
</dbReference>
<evidence type="ECO:0000256" key="1">
    <source>
        <dbReference type="ARBA" id="ARBA00001947"/>
    </source>
</evidence>
<keyword evidence="3" id="KW-0378">Hydrolase</keyword>
<gene>
    <name evidence="6" type="ORF">C6I21_03570</name>
</gene>
<evidence type="ECO:0000313" key="7">
    <source>
        <dbReference type="Proteomes" id="UP000243650"/>
    </source>
</evidence>
<protein>
    <submittedName>
        <fullName evidence="6">Creatininase</fullName>
    </submittedName>
</protein>
<dbReference type="Proteomes" id="UP000243650">
    <property type="component" value="Unassembled WGS sequence"/>
</dbReference>
<keyword evidence="4" id="KW-0862">Zinc</keyword>
<comment type="cofactor">
    <cofactor evidence="1">
        <name>Zn(2+)</name>
        <dbReference type="ChEBI" id="CHEBI:29105"/>
    </cofactor>
</comment>
<sequence>MYDHHEAWSGRFLPALTTRNIEALDKTNAAVVLPVCAVEQHGPHLPVYTDTMIAEGLLQKASAVLSADTDVWFLPPLAYGKSTEHLGHSGTMTLTAETLQHVVMDLARSVKESGFSRLILFNSHGGNNDLLNMMGREIRIDTGLDVFRVNAMDGRAALEGLISEDELRLGIHGGEVETSLILALESRWVDMEKAPSETYTPHAVIDIKGSPAAAWTADDLTACGTSGDAARATKETGGIILERLGGELAGVFAEMSTFHVKQTKPKEEALS</sequence>
<proteinExistence type="inferred from homology"/>
<evidence type="ECO:0000256" key="5">
    <source>
        <dbReference type="ARBA" id="ARBA00024029"/>
    </source>
</evidence>
<organism evidence="6 7">
    <name type="scientific">Alkalicoccus urumqiensis</name>
    <name type="common">Bacillus urumqiensis</name>
    <dbReference type="NCBI Taxonomy" id="1548213"/>
    <lineage>
        <taxon>Bacteria</taxon>
        <taxon>Bacillati</taxon>
        <taxon>Bacillota</taxon>
        <taxon>Bacilli</taxon>
        <taxon>Bacillales</taxon>
        <taxon>Bacillaceae</taxon>
        <taxon>Alkalicoccus</taxon>
    </lineage>
</organism>
<keyword evidence="7" id="KW-1185">Reference proteome</keyword>
<comment type="caution">
    <text evidence="6">The sequence shown here is derived from an EMBL/GenBank/DDBJ whole genome shotgun (WGS) entry which is preliminary data.</text>
</comment>
<reference evidence="6 7" key="1">
    <citation type="submission" date="2018-03" db="EMBL/GenBank/DDBJ databases">
        <title>Bacillus urumqiensis sp. nov., a moderately haloalkaliphilic bacterium isolated from a salt lake.</title>
        <authorList>
            <person name="Zhao B."/>
            <person name="Liao Z."/>
        </authorList>
    </citation>
    <scope>NUCLEOTIDE SEQUENCE [LARGE SCALE GENOMIC DNA]</scope>
    <source>
        <strain evidence="6 7">BZ-SZ-XJ18</strain>
    </source>
</reference>
<dbReference type="InterPro" id="IPR024087">
    <property type="entry name" value="Creatininase-like_sf"/>
</dbReference>
<dbReference type="OrthoDB" id="9801445at2"/>
<comment type="similarity">
    <text evidence="5">Belongs to the creatininase superfamily.</text>
</comment>
<dbReference type="PANTHER" id="PTHR35005:SF1">
    <property type="entry name" value="2-AMINO-5-FORMYLAMINO-6-RIBOSYLAMINOPYRIMIDIN-4(3H)-ONE 5'-MONOPHOSPHATE DEFORMYLASE"/>
    <property type="match status" value="1"/>
</dbReference>
<dbReference type="Pfam" id="PF02633">
    <property type="entry name" value="Creatininase"/>
    <property type="match status" value="1"/>
</dbReference>
<dbReference type="GO" id="GO:0016811">
    <property type="term" value="F:hydrolase activity, acting on carbon-nitrogen (but not peptide) bonds, in linear amides"/>
    <property type="evidence" value="ECO:0007669"/>
    <property type="project" value="TreeGrafter"/>
</dbReference>
<name>A0A2P6MJI7_ALKUR</name>
<dbReference type="EMBL" id="PVNS01000003">
    <property type="protein sequence ID" value="PRO66430.1"/>
    <property type="molecule type" value="Genomic_DNA"/>
</dbReference>
<accession>A0A2P6MJI7</accession>
<evidence type="ECO:0000313" key="6">
    <source>
        <dbReference type="EMBL" id="PRO66430.1"/>
    </source>
</evidence>
<dbReference type="SUPFAM" id="SSF102215">
    <property type="entry name" value="Creatininase"/>
    <property type="match status" value="1"/>
</dbReference>
<dbReference type="PANTHER" id="PTHR35005">
    <property type="entry name" value="3-DEHYDRO-SCYLLO-INOSOSE HYDROLASE"/>
    <property type="match status" value="1"/>
</dbReference>
<dbReference type="Gene3D" id="3.40.50.10310">
    <property type="entry name" value="Creatininase"/>
    <property type="match status" value="1"/>
</dbReference>
<dbReference type="GO" id="GO:0046872">
    <property type="term" value="F:metal ion binding"/>
    <property type="evidence" value="ECO:0007669"/>
    <property type="project" value="UniProtKB-KW"/>
</dbReference>
<evidence type="ECO:0000256" key="3">
    <source>
        <dbReference type="ARBA" id="ARBA00022801"/>
    </source>
</evidence>
<dbReference type="GO" id="GO:0009231">
    <property type="term" value="P:riboflavin biosynthetic process"/>
    <property type="evidence" value="ECO:0007669"/>
    <property type="project" value="TreeGrafter"/>
</dbReference>
<evidence type="ECO:0000256" key="4">
    <source>
        <dbReference type="ARBA" id="ARBA00022833"/>
    </source>
</evidence>
<dbReference type="RefSeq" id="WP_105958069.1">
    <property type="nucleotide sequence ID" value="NZ_PVNS01000003.1"/>
</dbReference>
<evidence type="ECO:0000256" key="2">
    <source>
        <dbReference type="ARBA" id="ARBA00022723"/>
    </source>
</evidence>
<dbReference type="AlphaFoldDB" id="A0A2P6MJI7"/>